<sequence length="968" mass="105919">MGRFVGHPNLEYEEAEVHAVCLDPDKWSFFEAIGIVKGLGYNGEEFMNHATTKKIEVDLYVEHVEVSEPVTVRVVEGSQSSVKGKEIIEVIDLEGTCDVQKEGFVEGSDAIKGKEVCDEVCATGDELNFVGEKGLVTEHEECYSDSDNDSVKDVAFNDSEEERDLGLDDLFEVEIRNEGVAEASVTEGPTDGPTDAAATNVTEGPTNATATNAPNVVEGPTEAAATTTATMGEEAEGGPSRNWKKRVSYKLPLNENFVPFVGQTNDNLEDGYMTDELESGDSDSDGENKPKYPLFREEQMGKNFKFKLGMEFSSLNQFKDAILEHSVLIGKEVKFKKNDSNRVRVVCSQHCDYLVFCSRVGRAQTFRIKTLIPNHTCGRVFDNKNAKTKWVAKKMVNKFINNVNLSLNEVIDEIRTGFQAGITGYRAFAARKMAREALDGDAMKQYSMLWSYAAELRRACEGNTCKMTVTRPHPGLQPRFGSFYMCLDGCKKGFVNGCRPFIGVDGCHLKTQYGGILLIAVGRDPNDQYFPLAFAVVETECKDSWRWFLELLLEDIGDISTNRWIFMSDQQKGLMQVFDELLNGVEHRNCLRHLYNNLKKAVPSGGTQLRDLMMGAAKAMYVEDFNNWMGQIRDINEVAYNWLIGKDVRSWCKHAFSFYPKCDVLMNNLSEAFNSTILLARDRPIITMFEWIRTYSQQPDSEQCGQDAGVAAAGLEAGVAAPEAGVAAAAPEAGAAAIPDVDAANPDAGGPEPVQSSKKRATAADKASGSTKRIRLVNQDQPSTITRSAAKSANTPAVVIKPPATKSITKHAPKPPKLSSTSTAPKPLTRSSPRKTVSRTTSAPVTRSSPRKASAPLVVVAPRPLTRSSPRKAVSRTTSAPVTRSSPRKASAPVGASAAAAPSFIGKGKKMTKQEAIAEIGSHIPDTMPISKMVQILFDFNKAFDEVKKNRFPGEGGDYPSQSSATHK</sequence>
<feature type="compositionally biased region" description="Polar residues" evidence="1">
    <location>
        <begin position="875"/>
        <end position="885"/>
    </location>
</feature>
<feature type="compositionally biased region" description="Polar residues" evidence="1">
    <location>
        <begin position="778"/>
        <end position="795"/>
    </location>
</feature>
<feature type="region of interest" description="Disordered" evidence="1">
    <location>
        <begin position="182"/>
        <end position="222"/>
    </location>
</feature>
<dbReference type="AlphaFoldDB" id="A0AAN9E1Y7"/>
<evidence type="ECO:0000259" key="3">
    <source>
        <dbReference type="Pfam" id="PF10551"/>
    </source>
</evidence>
<feature type="domain" description="MULE transposase" evidence="3">
    <location>
        <begin position="502"/>
        <end position="597"/>
    </location>
</feature>
<gene>
    <name evidence="4" type="ORF">RIF29_39526</name>
</gene>
<accession>A0AAN9E1Y7</accession>
<dbReference type="Proteomes" id="UP001372338">
    <property type="component" value="Unassembled WGS sequence"/>
</dbReference>
<proteinExistence type="predicted"/>
<protein>
    <recommendedName>
        <fullName evidence="6">MULE transposase domain-containing protein</fullName>
    </recommendedName>
</protein>
<reference evidence="4 5" key="1">
    <citation type="submission" date="2024-01" db="EMBL/GenBank/DDBJ databases">
        <title>The genomes of 5 underutilized Papilionoideae crops provide insights into root nodulation and disease resistanc.</title>
        <authorList>
            <person name="Yuan L."/>
        </authorList>
    </citation>
    <scope>NUCLEOTIDE SEQUENCE [LARGE SCALE GENOMIC DNA]</scope>
    <source>
        <strain evidence="4">ZHUSHIDOU_FW_LH</strain>
        <tissue evidence="4">Leaf</tissue>
    </source>
</reference>
<evidence type="ECO:0000313" key="4">
    <source>
        <dbReference type="EMBL" id="KAK7244700.1"/>
    </source>
</evidence>
<evidence type="ECO:0008006" key="6">
    <source>
        <dbReference type="Google" id="ProtNLM"/>
    </source>
</evidence>
<dbReference type="EMBL" id="JAYWIO010000008">
    <property type="protein sequence ID" value="KAK7244700.1"/>
    <property type="molecule type" value="Genomic_DNA"/>
</dbReference>
<evidence type="ECO:0000313" key="5">
    <source>
        <dbReference type="Proteomes" id="UP001372338"/>
    </source>
</evidence>
<dbReference type="PANTHER" id="PTHR31973">
    <property type="entry name" value="POLYPROTEIN, PUTATIVE-RELATED"/>
    <property type="match status" value="1"/>
</dbReference>
<feature type="region of interest" description="Disordered" evidence="1">
    <location>
        <begin position="949"/>
        <end position="968"/>
    </location>
</feature>
<name>A0AAN9E1Y7_CROPI</name>
<feature type="compositionally biased region" description="Low complexity" evidence="1">
    <location>
        <begin position="890"/>
        <end position="900"/>
    </location>
</feature>
<feature type="compositionally biased region" description="Polar residues" evidence="1">
    <location>
        <begin position="818"/>
        <end position="831"/>
    </location>
</feature>
<comment type="caution">
    <text evidence="4">The sequence shown here is derived from an EMBL/GenBank/DDBJ whole genome shotgun (WGS) entry which is preliminary data.</text>
</comment>
<dbReference type="InterPro" id="IPR018289">
    <property type="entry name" value="MULE_transposase_dom"/>
</dbReference>
<feature type="compositionally biased region" description="Acidic residues" evidence="1">
    <location>
        <begin position="268"/>
        <end position="285"/>
    </location>
</feature>
<feature type="compositionally biased region" description="Polar residues" evidence="1">
    <location>
        <begin position="197"/>
        <end position="214"/>
    </location>
</feature>
<evidence type="ECO:0000259" key="2">
    <source>
        <dbReference type="Pfam" id="PF03108"/>
    </source>
</evidence>
<dbReference type="Pfam" id="PF03108">
    <property type="entry name" value="DBD_Tnp_Mut"/>
    <property type="match status" value="1"/>
</dbReference>
<feature type="compositionally biased region" description="Polar residues" evidence="1">
    <location>
        <begin position="838"/>
        <end position="848"/>
    </location>
</feature>
<dbReference type="Pfam" id="PF10551">
    <property type="entry name" value="MULE"/>
    <property type="match status" value="1"/>
</dbReference>
<feature type="region of interest" description="Disordered" evidence="1">
    <location>
        <begin position="268"/>
        <end position="289"/>
    </location>
</feature>
<feature type="domain" description="Transposase MuDR plant" evidence="2">
    <location>
        <begin position="303"/>
        <end position="368"/>
    </location>
</feature>
<dbReference type="InterPro" id="IPR004332">
    <property type="entry name" value="Transposase_MuDR"/>
</dbReference>
<dbReference type="PANTHER" id="PTHR31973:SF195">
    <property type="entry name" value="MUDR FAMILY TRANSPOSASE"/>
    <property type="match status" value="1"/>
</dbReference>
<evidence type="ECO:0000256" key="1">
    <source>
        <dbReference type="SAM" id="MobiDB-lite"/>
    </source>
</evidence>
<organism evidence="4 5">
    <name type="scientific">Crotalaria pallida</name>
    <name type="common">Smooth rattlebox</name>
    <name type="synonym">Crotalaria striata</name>
    <dbReference type="NCBI Taxonomy" id="3830"/>
    <lineage>
        <taxon>Eukaryota</taxon>
        <taxon>Viridiplantae</taxon>
        <taxon>Streptophyta</taxon>
        <taxon>Embryophyta</taxon>
        <taxon>Tracheophyta</taxon>
        <taxon>Spermatophyta</taxon>
        <taxon>Magnoliopsida</taxon>
        <taxon>eudicotyledons</taxon>
        <taxon>Gunneridae</taxon>
        <taxon>Pentapetalae</taxon>
        <taxon>rosids</taxon>
        <taxon>fabids</taxon>
        <taxon>Fabales</taxon>
        <taxon>Fabaceae</taxon>
        <taxon>Papilionoideae</taxon>
        <taxon>50 kb inversion clade</taxon>
        <taxon>genistoids sensu lato</taxon>
        <taxon>core genistoids</taxon>
        <taxon>Crotalarieae</taxon>
        <taxon>Crotalaria</taxon>
    </lineage>
</organism>
<feature type="region of interest" description="Disordered" evidence="1">
    <location>
        <begin position="740"/>
        <end position="900"/>
    </location>
</feature>
<keyword evidence="5" id="KW-1185">Reference proteome</keyword>